<proteinExistence type="predicted"/>
<dbReference type="EnsemblMetazoa" id="CLYHEMT025745.1">
    <property type="protein sequence ID" value="CLYHEMP025745.1"/>
    <property type="gene ID" value="CLYHEMG025745"/>
</dbReference>
<accession>A0A7M5XLT2</accession>
<evidence type="ECO:0000313" key="4">
    <source>
        <dbReference type="Proteomes" id="UP000594262"/>
    </source>
</evidence>
<sequence length="142" mass="16124">TTSATHKAPSSTTSNLSKPTQSESDHDTESDSESEPDVPMIEEEQPKGPGQFASWSKSITLIFISEYEKNYENFHTGRYRKKEVWEMIHQGIKRTIKSGNPVPSATQCKTKWRTLTKAYNGVMINNRKQSGATRVTCKFYDE</sequence>
<evidence type="ECO:0000256" key="1">
    <source>
        <dbReference type="SAM" id="MobiDB-lite"/>
    </source>
</evidence>
<organism evidence="3 4">
    <name type="scientific">Clytia hemisphaerica</name>
    <dbReference type="NCBI Taxonomy" id="252671"/>
    <lineage>
        <taxon>Eukaryota</taxon>
        <taxon>Metazoa</taxon>
        <taxon>Cnidaria</taxon>
        <taxon>Hydrozoa</taxon>
        <taxon>Hydroidolina</taxon>
        <taxon>Leptothecata</taxon>
        <taxon>Obeliida</taxon>
        <taxon>Clytiidae</taxon>
        <taxon>Clytia</taxon>
    </lineage>
</organism>
<feature type="region of interest" description="Disordered" evidence="1">
    <location>
        <begin position="1"/>
        <end position="52"/>
    </location>
</feature>
<evidence type="ECO:0000313" key="3">
    <source>
        <dbReference type="EnsemblMetazoa" id="CLYHEMP025745.1"/>
    </source>
</evidence>
<dbReference type="Pfam" id="PF13837">
    <property type="entry name" value="Myb_DNA-bind_4"/>
    <property type="match status" value="1"/>
</dbReference>
<reference evidence="3" key="1">
    <citation type="submission" date="2021-01" db="UniProtKB">
        <authorList>
            <consortium name="EnsemblMetazoa"/>
        </authorList>
    </citation>
    <scope>IDENTIFICATION</scope>
</reference>
<keyword evidence="4" id="KW-1185">Reference proteome</keyword>
<feature type="compositionally biased region" description="Polar residues" evidence="1">
    <location>
        <begin position="1"/>
        <end position="21"/>
    </location>
</feature>
<dbReference type="OrthoDB" id="5989651at2759"/>
<dbReference type="Gene3D" id="1.10.10.60">
    <property type="entry name" value="Homeodomain-like"/>
    <property type="match status" value="1"/>
</dbReference>
<feature type="domain" description="Myb/SANT-like DNA-binding" evidence="2">
    <location>
        <begin position="54"/>
        <end position="142"/>
    </location>
</feature>
<dbReference type="AlphaFoldDB" id="A0A7M5XLT2"/>
<dbReference type="InterPro" id="IPR044822">
    <property type="entry name" value="Myb_DNA-bind_4"/>
</dbReference>
<dbReference type="Proteomes" id="UP000594262">
    <property type="component" value="Unplaced"/>
</dbReference>
<evidence type="ECO:0000259" key="2">
    <source>
        <dbReference type="Pfam" id="PF13837"/>
    </source>
</evidence>
<feature type="compositionally biased region" description="Acidic residues" evidence="1">
    <location>
        <begin position="30"/>
        <end position="43"/>
    </location>
</feature>
<name>A0A7M5XLT2_9CNID</name>
<protein>
    <recommendedName>
        <fullName evidence="2">Myb/SANT-like DNA-binding domain-containing protein</fullName>
    </recommendedName>
</protein>